<organism evidence="2 3">
    <name type="scientific">Rhodococcus artemisiae</name>
    <dbReference type="NCBI Taxonomy" id="714159"/>
    <lineage>
        <taxon>Bacteria</taxon>
        <taxon>Bacillati</taxon>
        <taxon>Actinomycetota</taxon>
        <taxon>Actinomycetes</taxon>
        <taxon>Mycobacteriales</taxon>
        <taxon>Nocardiaceae</taxon>
        <taxon>Rhodococcus</taxon>
    </lineage>
</organism>
<sequence length="112" mass="12251">MDTNQSIPVTATAQNAAGTIRVRATDEGLPIDLRIDPRELRFGAAQLAEAIVALNRRAALDAAILRREQLSAQGVPSDVLDRMGMPTRDDLPDLEHDEGGYGTHPTWMHRPL</sequence>
<comment type="caution">
    <text evidence="2">The sequence shown here is derived from an EMBL/GenBank/DDBJ whole genome shotgun (WGS) entry which is preliminary data.</text>
</comment>
<feature type="region of interest" description="Disordered" evidence="1">
    <location>
        <begin position="76"/>
        <end position="112"/>
    </location>
</feature>
<dbReference type="RefSeq" id="WP_330132705.1">
    <property type="nucleotide sequence ID" value="NZ_JAUTXY010000003.1"/>
</dbReference>
<evidence type="ECO:0008006" key="4">
    <source>
        <dbReference type="Google" id="ProtNLM"/>
    </source>
</evidence>
<evidence type="ECO:0000313" key="2">
    <source>
        <dbReference type="EMBL" id="MEE2057443.1"/>
    </source>
</evidence>
<gene>
    <name evidence="2" type="ORF">Q7514_07860</name>
</gene>
<dbReference type="EMBL" id="JAUTXY010000003">
    <property type="protein sequence ID" value="MEE2057443.1"/>
    <property type="molecule type" value="Genomic_DNA"/>
</dbReference>
<proteinExistence type="predicted"/>
<feature type="compositionally biased region" description="Basic and acidic residues" evidence="1">
    <location>
        <begin position="87"/>
        <end position="99"/>
    </location>
</feature>
<accession>A0ABU7L7D5</accession>
<evidence type="ECO:0000313" key="3">
    <source>
        <dbReference type="Proteomes" id="UP001336020"/>
    </source>
</evidence>
<keyword evidence="3" id="KW-1185">Reference proteome</keyword>
<reference evidence="2 3" key="1">
    <citation type="submission" date="2023-07" db="EMBL/GenBank/DDBJ databases">
        <authorList>
            <person name="Girao M."/>
            <person name="Carvalho M.F."/>
        </authorList>
    </citation>
    <scope>NUCLEOTIDE SEQUENCE [LARGE SCALE GENOMIC DNA]</scope>
    <source>
        <strain evidence="2 3">YIM65754</strain>
    </source>
</reference>
<protein>
    <recommendedName>
        <fullName evidence="4">YbaB/EbfC DNA-binding family protein</fullName>
    </recommendedName>
</protein>
<name>A0ABU7L7D5_9NOCA</name>
<evidence type="ECO:0000256" key="1">
    <source>
        <dbReference type="SAM" id="MobiDB-lite"/>
    </source>
</evidence>
<dbReference type="Proteomes" id="UP001336020">
    <property type="component" value="Unassembled WGS sequence"/>
</dbReference>